<dbReference type="PANTHER" id="PTHR10961">
    <property type="entry name" value="PEROXISOMAL SARCOSINE OXIDASE"/>
    <property type="match status" value="1"/>
</dbReference>
<dbReference type="PANTHER" id="PTHR10961:SF7">
    <property type="entry name" value="FAD DEPENDENT OXIDOREDUCTASE DOMAIN-CONTAINING PROTEIN"/>
    <property type="match status" value="1"/>
</dbReference>
<sequence>MSDGPLAVIGVGSVGSMALWQASKLGVPAVGFEAVSPAHPRSAVGGDTRLFRMTFRGEHNLYPVLQLAERLWQGLEEESGQEILTRCGGLSIGEVDGPYIPALLDSIKRTGAPHEILDRAEMASRYPQHHLSPGECGILDTRAGVLRTDRAVLSAVDLARQNGAEVVKDARVREVRELSDGVRVSTDDGSWTFDRVIVASGSGSGALLPAYLQRQVHRKRIFLTWFAARHPEQFVPEAFPIFIRITRDRSLYGAPTIDGSTVKATLDGRGTTVADGDTIARELTPAEVAESLDTVREFFPGLIPEIVRSDAYPDLCTSDSTGLLGPVAGSERI</sequence>
<dbReference type="Gene3D" id="3.50.50.60">
    <property type="entry name" value="FAD/NAD(P)-binding domain"/>
    <property type="match status" value="1"/>
</dbReference>
<evidence type="ECO:0000256" key="4">
    <source>
        <dbReference type="ARBA" id="ARBA00023002"/>
    </source>
</evidence>
<feature type="domain" description="FAD dependent oxidoreductase" evidence="5">
    <location>
        <begin position="7"/>
        <end position="327"/>
    </location>
</feature>
<comment type="cofactor">
    <cofactor evidence="1">
        <name>FAD</name>
        <dbReference type="ChEBI" id="CHEBI:57692"/>
    </cofactor>
</comment>
<dbReference type="InterPro" id="IPR036188">
    <property type="entry name" value="FAD/NAD-bd_sf"/>
</dbReference>
<reference evidence="6" key="1">
    <citation type="submission" date="2022-01" db="EMBL/GenBank/DDBJ databases">
        <title>Antribacter sp. nov., isolated from Guizhou of China.</title>
        <authorList>
            <person name="Chengliang C."/>
            <person name="Ya Z."/>
        </authorList>
    </citation>
    <scope>NUCLEOTIDE SEQUENCE</scope>
    <source>
        <strain evidence="6">KLBMP 9083</strain>
    </source>
</reference>
<name>A0AA41QFT3_9MICO</name>
<keyword evidence="2" id="KW-0285">Flavoprotein</keyword>
<dbReference type="GO" id="GO:0008115">
    <property type="term" value="F:sarcosine oxidase activity"/>
    <property type="evidence" value="ECO:0007669"/>
    <property type="project" value="TreeGrafter"/>
</dbReference>
<evidence type="ECO:0000313" key="6">
    <source>
        <dbReference type="EMBL" id="MCF4121314.1"/>
    </source>
</evidence>
<dbReference type="GO" id="GO:0050660">
    <property type="term" value="F:flavin adenine dinucleotide binding"/>
    <property type="evidence" value="ECO:0007669"/>
    <property type="project" value="InterPro"/>
</dbReference>
<gene>
    <name evidence="6" type="ORF">L1785_09995</name>
</gene>
<dbReference type="Pfam" id="PF01266">
    <property type="entry name" value="DAO"/>
    <property type="match status" value="1"/>
</dbReference>
<dbReference type="SUPFAM" id="SSF51905">
    <property type="entry name" value="FAD/NAD(P)-binding domain"/>
    <property type="match status" value="1"/>
</dbReference>
<evidence type="ECO:0000256" key="2">
    <source>
        <dbReference type="ARBA" id="ARBA00022630"/>
    </source>
</evidence>
<dbReference type="EMBL" id="JAKGSG010000029">
    <property type="protein sequence ID" value="MCF4121314.1"/>
    <property type="molecule type" value="Genomic_DNA"/>
</dbReference>
<evidence type="ECO:0000259" key="5">
    <source>
        <dbReference type="Pfam" id="PF01266"/>
    </source>
</evidence>
<comment type="caution">
    <text evidence="6">The sequence shown here is derived from an EMBL/GenBank/DDBJ whole genome shotgun (WGS) entry which is preliminary data.</text>
</comment>
<dbReference type="InterPro" id="IPR045170">
    <property type="entry name" value="MTOX"/>
</dbReference>
<dbReference type="Proteomes" id="UP001165405">
    <property type="component" value="Unassembled WGS sequence"/>
</dbReference>
<evidence type="ECO:0000256" key="3">
    <source>
        <dbReference type="ARBA" id="ARBA00022827"/>
    </source>
</evidence>
<accession>A0AA41QFT3</accession>
<dbReference type="AlphaFoldDB" id="A0AA41QFT3"/>
<evidence type="ECO:0000256" key="1">
    <source>
        <dbReference type="ARBA" id="ARBA00001974"/>
    </source>
</evidence>
<dbReference type="Gene3D" id="3.30.9.10">
    <property type="entry name" value="D-Amino Acid Oxidase, subunit A, domain 2"/>
    <property type="match status" value="1"/>
</dbReference>
<proteinExistence type="predicted"/>
<keyword evidence="7" id="KW-1185">Reference proteome</keyword>
<protein>
    <submittedName>
        <fullName evidence="6">FAD-dependent oxidoreductase</fullName>
    </submittedName>
</protein>
<dbReference type="InterPro" id="IPR006076">
    <property type="entry name" value="FAD-dep_OxRdtase"/>
</dbReference>
<keyword evidence="4" id="KW-0560">Oxidoreductase</keyword>
<dbReference type="RefSeq" id="WP_236089113.1">
    <property type="nucleotide sequence ID" value="NZ_JAKGSG010000029.1"/>
</dbReference>
<organism evidence="6 7">
    <name type="scientific">Antribacter soli</name>
    <dbReference type="NCBI Taxonomy" id="2910976"/>
    <lineage>
        <taxon>Bacteria</taxon>
        <taxon>Bacillati</taxon>
        <taxon>Actinomycetota</taxon>
        <taxon>Actinomycetes</taxon>
        <taxon>Micrococcales</taxon>
        <taxon>Promicromonosporaceae</taxon>
        <taxon>Antribacter</taxon>
    </lineage>
</organism>
<evidence type="ECO:0000313" key="7">
    <source>
        <dbReference type="Proteomes" id="UP001165405"/>
    </source>
</evidence>
<keyword evidence="3" id="KW-0274">FAD</keyword>